<dbReference type="InterPro" id="IPR001387">
    <property type="entry name" value="Cro/C1-type_HTH"/>
</dbReference>
<dbReference type="SUPFAM" id="SSF51306">
    <property type="entry name" value="LexA/Signal peptidase"/>
    <property type="match status" value="1"/>
</dbReference>
<dbReference type="PANTHER" id="PTHR33516">
    <property type="entry name" value="LEXA REPRESSOR"/>
    <property type="match status" value="1"/>
</dbReference>
<dbReference type="InterPro" id="IPR036286">
    <property type="entry name" value="LexA/Signal_pep-like_sf"/>
</dbReference>
<dbReference type="RefSeq" id="WP_330935135.1">
    <property type="nucleotide sequence ID" value="NZ_JAMDKE010000023.1"/>
</dbReference>
<evidence type="ECO:0000313" key="2">
    <source>
        <dbReference type="EMBL" id="MEE6042030.1"/>
    </source>
</evidence>
<dbReference type="Gene3D" id="2.10.109.10">
    <property type="entry name" value="Umud Fragment, subunit A"/>
    <property type="match status" value="1"/>
</dbReference>
<feature type="domain" description="HTH cro/C1-type" evidence="1">
    <location>
        <begin position="8"/>
        <end position="71"/>
    </location>
</feature>
<comment type="caution">
    <text evidence="2">The sequence shown here is derived from an EMBL/GenBank/DDBJ whole genome shotgun (WGS) entry which is preliminary data.</text>
</comment>
<keyword evidence="3" id="KW-1185">Reference proteome</keyword>
<gene>
    <name evidence="2" type="ORF">M5S13_09065</name>
</gene>
<proteinExistence type="predicted"/>
<evidence type="ECO:0000259" key="1">
    <source>
        <dbReference type="PROSITE" id="PS50943"/>
    </source>
</evidence>
<dbReference type="InterPro" id="IPR010982">
    <property type="entry name" value="Lambda_DNA-bd_dom_sf"/>
</dbReference>
<dbReference type="InterPro" id="IPR039418">
    <property type="entry name" value="LexA-like"/>
</dbReference>
<dbReference type="SMART" id="SM00530">
    <property type="entry name" value="HTH_XRE"/>
    <property type="match status" value="1"/>
</dbReference>
<name>A0ABU7QJE8_AVIPA</name>
<dbReference type="PROSITE" id="PS50943">
    <property type="entry name" value="HTH_CROC1"/>
    <property type="match status" value="1"/>
</dbReference>
<dbReference type="PANTHER" id="PTHR33516:SF2">
    <property type="entry name" value="LEXA REPRESSOR-RELATED"/>
    <property type="match status" value="1"/>
</dbReference>
<dbReference type="Pfam" id="PF00717">
    <property type="entry name" value="Peptidase_S24"/>
    <property type="match status" value="1"/>
</dbReference>
<dbReference type="CDD" id="cd06529">
    <property type="entry name" value="S24_LexA-like"/>
    <property type="match status" value="1"/>
</dbReference>
<dbReference type="SUPFAM" id="SSF47413">
    <property type="entry name" value="lambda repressor-like DNA-binding domains"/>
    <property type="match status" value="1"/>
</dbReference>
<organism evidence="2 3">
    <name type="scientific">Avibacterium paragallinarum</name>
    <name type="common">Haemophilus gallinarum</name>
    <dbReference type="NCBI Taxonomy" id="728"/>
    <lineage>
        <taxon>Bacteria</taxon>
        <taxon>Pseudomonadati</taxon>
        <taxon>Pseudomonadota</taxon>
        <taxon>Gammaproteobacteria</taxon>
        <taxon>Pasteurellales</taxon>
        <taxon>Pasteurellaceae</taxon>
        <taxon>Avibacterium</taxon>
    </lineage>
</organism>
<accession>A0ABU7QJE8</accession>
<protein>
    <submittedName>
        <fullName evidence="2">XRE family transcriptional regulator</fullName>
    </submittedName>
</protein>
<dbReference type="Pfam" id="PF01381">
    <property type="entry name" value="HTH_3"/>
    <property type="match status" value="1"/>
</dbReference>
<sequence length="219" mass="24300">MKTIGERIKAFRTKSGLNQKAFAEAVSKIDTRERSKWGQSRIGNYEINARNPDLGDIEVMAKVLGIEPADLAFGEPNAVPVAVKNSYSYPLISSIQAGNWTEACNFHDSIGYEYIDTEIDAGEDAFFLRISGLSMEPKFSEGDLVLIDIRKRPHPGDFVAAVNGNGEATLKRYRELGEISESGHPHFELVPLNPDFPTLSSMKQDIRIIGVAVEHRSYL</sequence>
<evidence type="ECO:0000313" key="3">
    <source>
        <dbReference type="Proteomes" id="UP001347884"/>
    </source>
</evidence>
<reference evidence="2 3" key="1">
    <citation type="journal article" date="2022" name="Front. Microbiol.">
        <title>Commensal bacteria contribute to the growth of multidrug-resistant Avibacterium paragallinarum in chickens.</title>
        <authorList>
            <person name="Zhu J."/>
            <person name="Chen Y."/>
            <person name="Wu Y."/>
            <person name="Wang Y."/>
            <person name="Zhu K."/>
        </authorList>
    </citation>
    <scope>NUCLEOTIDE SEQUENCE [LARGE SCALE GENOMIC DNA]</scope>
    <source>
        <strain evidence="2 3">AV25</strain>
    </source>
</reference>
<dbReference type="InterPro" id="IPR050077">
    <property type="entry name" value="LexA_repressor"/>
</dbReference>
<dbReference type="Gene3D" id="1.10.260.40">
    <property type="entry name" value="lambda repressor-like DNA-binding domains"/>
    <property type="match status" value="1"/>
</dbReference>
<dbReference type="CDD" id="cd00093">
    <property type="entry name" value="HTH_XRE"/>
    <property type="match status" value="1"/>
</dbReference>
<dbReference type="EMBL" id="JAMDKF010000021">
    <property type="protein sequence ID" value="MEE6042030.1"/>
    <property type="molecule type" value="Genomic_DNA"/>
</dbReference>
<dbReference type="Proteomes" id="UP001347884">
    <property type="component" value="Unassembled WGS sequence"/>
</dbReference>
<dbReference type="InterPro" id="IPR015927">
    <property type="entry name" value="Peptidase_S24_S26A/B/C"/>
</dbReference>